<dbReference type="GO" id="GO:0043531">
    <property type="term" value="F:ADP binding"/>
    <property type="evidence" value="ECO:0007669"/>
    <property type="project" value="InterPro"/>
</dbReference>
<feature type="repeat" description="WD" evidence="3">
    <location>
        <begin position="1077"/>
        <end position="1118"/>
    </location>
</feature>
<feature type="repeat" description="WD" evidence="3">
    <location>
        <begin position="721"/>
        <end position="740"/>
    </location>
</feature>
<dbReference type="InterPro" id="IPR058651">
    <property type="entry name" value="HTH_VMAP-M9"/>
</dbReference>
<feature type="domain" description="vWA-MoxR associated protein N-terminal HTH" evidence="5">
    <location>
        <begin position="1"/>
        <end position="80"/>
    </location>
</feature>
<dbReference type="PANTHER" id="PTHR19879:SF9">
    <property type="entry name" value="TRANSCRIPTION INITIATION FACTOR TFIID SUBUNIT 5"/>
    <property type="match status" value="1"/>
</dbReference>
<organism evidence="6">
    <name type="scientific">uncultured Leptolyngbya sp</name>
    <dbReference type="NCBI Taxonomy" id="332963"/>
    <lineage>
        <taxon>Bacteria</taxon>
        <taxon>Bacillati</taxon>
        <taxon>Cyanobacteriota</taxon>
        <taxon>Cyanophyceae</taxon>
        <taxon>Leptolyngbyales</taxon>
        <taxon>Leptolyngbyaceae</taxon>
        <taxon>Leptolyngbya group</taxon>
        <taxon>Leptolyngbya</taxon>
        <taxon>environmental samples</taxon>
    </lineage>
</organism>
<dbReference type="Pfam" id="PF00805">
    <property type="entry name" value="Pentapeptide"/>
    <property type="match status" value="1"/>
</dbReference>
<feature type="domain" description="NB-ARC" evidence="4">
    <location>
        <begin position="118"/>
        <end position="216"/>
    </location>
</feature>
<accession>A0A6J4MHP4</accession>
<dbReference type="SUPFAM" id="SSF141571">
    <property type="entry name" value="Pentapeptide repeat-like"/>
    <property type="match status" value="1"/>
</dbReference>
<feature type="repeat" description="WD" evidence="3">
    <location>
        <begin position="569"/>
        <end position="610"/>
    </location>
</feature>
<dbReference type="PRINTS" id="PR00364">
    <property type="entry name" value="DISEASERSIST"/>
</dbReference>
<evidence type="ECO:0000259" key="4">
    <source>
        <dbReference type="Pfam" id="PF00931"/>
    </source>
</evidence>
<feature type="repeat" description="WD" evidence="3">
    <location>
        <begin position="741"/>
        <end position="782"/>
    </location>
</feature>
<dbReference type="InterPro" id="IPR020472">
    <property type="entry name" value="WD40_PAC1"/>
</dbReference>
<dbReference type="Pfam" id="PF00931">
    <property type="entry name" value="NB-ARC"/>
    <property type="match status" value="1"/>
</dbReference>
<dbReference type="Pfam" id="PF26355">
    <property type="entry name" value="HTH_VMAP-M9"/>
    <property type="match status" value="1"/>
</dbReference>
<feature type="repeat" description="WD" evidence="3">
    <location>
        <begin position="1119"/>
        <end position="1160"/>
    </location>
</feature>
<dbReference type="InterPro" id="IPR001646">
    <property type="entry name" value="5peptide_repeat"/>
</dbReference>
<dbReference type="Gene3D" id="3.40.50.300">
    <property type="entry name" value="P-loop containing nucleotide triphosphate hydrolases"/>
    <property type="match status" value="1"/>
</dbReference>
<evidence type="ECO:0000259" key="5">
    <source>
        <dbReference type="Pfam" id="PF26355"/>
    </source>
</evidence>
<dbReference type="SUPFAM" id="SSF50998">
    <property type="entry name" value="Quinoprotein alcohol dehydrogenase-like"/>
    <property type="match status" value="1"/>
</dbReference>
<feature type="repeat" description="WD" evidence="3">
    <location>
        <begin position="910"/>
        <end position="951"/>
    </location>
</feature>
<dbReference type="PRINTS" id="PR00320">
    <property type="entry name" value="GPROTEINBRPT"/>
</dbReference>
<dbReference type="InterPro" id="IPR019775">
    <property type="entry name" value="WD40_repeat_CS"/>
</dbReference>
<sequence>MTFEEALAVTTAVLAPRSLSGLQADVFQGAWNKQSYLKIALELHHREGYIKDVGAELWQLLTQALGIKVTKLNLQDALAQYVQQRQMRDLHTFSQKRRVDWGEAPDVSQFCGRQAQLATLEQWVIQDCCRLVAIVGMGGIGKTRLATRLAQQIAEQFEVVVWRSLRQAPPLLNLLTELMQVIAPDQSLSLQLDVAMRQLLEQLRRHRCLLIFDNVEAVLSSSELVGTYQAGYEGYGWLFQHLGQGRHQSSVLLTSRETPTNVAIQEGPKAPVRLLQLERLLIEEGKAILAAKGLSVQTEPLQVQELIERYHGNPLALEIIVMPLKDLFDSNISAFLAQETLLFKDIRDLLTQQFNRLSLLEQQVMYWLAINREAVSAAQLQADLMPSVSQVELRDALGSLDRRSLIEKLKPTSAKPAALMKLNGVGYTQQPVVMEYVTERLIEQVCQEVVQAEIIHLRSHALLKAQAKDYVRDVQVRLIVQPILTKLLELQGGSENLQTLLLQLLRIQQLQAPLQPGYFAGNAINLLRQLGADLSHLDFSNLTIWQADLRMMTLQGTNFCKADLSGSIFTQAISEILCVAFRPDAKHIATSHGSGEICVWQVEDGQLTAAFRGIASPVNSLVFTPDGETLIVSGQDGIVKLLHISSGTVRGKLHEHTGAVWSVAISADGRLLASGGEDLTIKIWEMQTGKCLKTLEGLQGWLASLAFTPAPQTPDGSYHLASADRTIRLWNIQTGQTLHIFEGHTHGVLAVAFSPDGQQIASSSVDHTIRLWDVQTGHEIAAWEGHSNASAWTLAFSPNGQILASGGEDQTVKLWDIETQQCHRTLLGHTGVVQSIAYSLDGLTLVSAALNQSIRLWDAQTGHCLKTWQGYSKGVFCAVFHPNGRMLASSHGDNMLRLWDVKTGDCLSCLSGHTDRIASVAFSPDGWLLASGSFDQTIRLWDTQTGNFLRALRIPSWVSAIAFSADGTLLASSGVDRAVRLWDVQTGQCLRVIESEANWIPAVAFSPTEHCLASGNEDGTVKLWNTNTSDCLLTLEGHTRQAQAIAFDPADQRLASGSDDHTVKLWDLQTGQCLQTLQGHTHPVVSISFHPQGNLIASGGLDQTLKLWDLEQGINIATLQGHTSPIRSIMFDPEGQMLVSSSDDGTIRLWDSGTGDCLRVLTVARPYEGMNISGVAGLTDAQKETLRVLGAIEN</sequence>
<dbReference type="CDD" id="cd00200">
    <property type="entry name" value="WD40"/>
    <property type="match status" value="2"/>
</dbReference>
<dbReference type="Gene3D" id="2.160.20.80">
    <property type="entry name" value="E3 ubiquitin-protein ligase SopA"/>
    <property type="match status" value="1"/>
</dbReference>
<dbReference type="Gene3D" id="2.130.10.10">
    <property type="entry name" value="YVTN repeat-like/Quinoprotein amine dehydrogenase"/>
    <property type="match status" value="6"/>
</dbReference>
<dbReference type="InterPro" id="IPR002182">
    <property type="entry name" value="NB-ARC"/>
</dbReference>
<dbReference type="SUPFAM" id="SSF50978">
    <property type="entry name" value="WD40 repeat-like"/>
    <property type="match status" value="2"/>
</dbReference>
<dbReference type="InterPro" id="IPR001680">
    <property type="entry name" value="WD40_rpt"/>
</dbReference>
<feature type="repeat" description="WD" evidence="3">
    <location>
        <begin position="993"/>
        <end position="1034"/>
    </location>
</feature>
<evidence type="ECO:0000256" key="2">
    <source>
        <dbReference type="ARBA" id="ARBA00022737"/>
    </source>
</evidence>
<dbReference type="AlphaFoldDB" id="A0A6J4MHP4"/>
<feature type="repeat" description="WD" evidence="3">
    <location>
        <begin position="1035"/>
        <end position="1076"/>
    </location>
</feature>
<dbReference type="InterPro" id="IPR011047">
    <property type="entry name" value="Quinoprotein_ADH-like_sf"/>
</dbReference>
<dbReference type="PROSITE" id="PS00678">
    <property type="entry name" value="WD_REPEATS_1"/>
    <property type="match status" value="10"/>
</dbReference>
<evidence type="ECO:0000256" key="1">
    <source>
        <dbReference type="ARBA" id="ARBA00022574"/>
    </source>
</evidence>
<name>A0A6J4MHP4_9CYAN</name>
<evidence type="ECO:0000256" key="3">
    <source>
        <dbReference type="PROSITE-ProRule" id="PRU00221"/>
    </source>
</evidence>
<dbReference type="SMART" id="SM00320">
    <property type="entry name" value="WD40"/>
    <property type="match status" value="14"/>
</dbReference>
<dbReference type="InterPro" id="IPR015943">
    <property type="entry name" value="WD40/YVTN_repeat-like_dom_sf"/>
</dbReference>
<keyword evidence="1 3" id="KW-0853">WD repeat</keyword>
<feature type="repeat" description="WD" evidence="3">
    <location>
        <begin position="958"/>
        <end position="992"/>
    </location>
</feature>
<feature type="repeat" description="WD" evidence="3">
    <location>
        <begin position="826"/>
        <end position="867"/>
    </location>
</feature>
<gene>
    <name evidence="6" type="ORF">AVDCRST_MAG94-3305</name>
</gene>
<protein>
    <submittedName>
        <fullName evidence="6">High-affinity carbon uptake protein Hat/HatR</fullName>
    </submittedName>
</protein>
<evidence type="ECO:0000313" key="6">
    <source>
        <dbReference type="EMBL" id="CAA9359871.1"/>
    </source>
</evidence>
<dbReference type="InterPro" id="IPR027417">
    <property type="entry name" value="P-loop_NTPase"/>
</dbReference>
<dbReference type="PROSITE" id="PS50082">
    <property type="entry name" value="WD_REPEATS_2"/>
    <property type="match status" value="14"/>
</dbReference>
<keyword evidence="2" id="KW-0677">Repeat</keyword>
<feature type="repeat" description="WD" evidence="3">
    <location>
        <begin position="868"/>
        <end position="909"/>
    </location>
</feature>
<dbReference type="EMBL" id="CADCTY010001154">
    <property type="protein sequence ID" value="CAA9359871.1"/>
    <property type="molecule type" value="Genomic_DNA"/>
</dbReference>
<reference evidence="6" key="1">
    <citation type="submission" date="2020-02" db="EMBL/GenBank/DDBJ databases">
        <authorList>
            <person name="Meier V. D."/>
        </authorList>
    </citation>
    <scope>NUCLEOTIDE SEQUENCE</scope>
    <source>
        <strain evidence="6">AVDCRST_MAG94</strain>
    </source>
</reference>
<dbReference type="PROSITE" id="PS50294">
    <property type="entry name" value="WD_REPEATS_REGION"/>
    <property type="match status" value="11"/>
</dbReference>
<dbReference type="PANTHER" id="PTHR19879">
    <property type="entry name" value="TRANSCRIPTION INITIATION FACTOR TFIID"/>
    <property type="match status" value="1"/>
</dbReference>
<feature type="repeat" description="WD" evidence="3">
    <location>
        <begin position="653"/>
        <end position="694"/>
    </location>
</feature>
<feature type="repeat" description="WD" evidence="3">
    <location>
        <begin position="611"/>
        <end position="652"/>
    </location>
</feature>
<proteinExistence type="predicted"/>
<feature type="repeat" description="WD" evidence="3">
    <location>
        <begin position="793"/>
        <end position="825"/>
    </location>
</feature>
<dbReference type="Pfam" id="PF00400">
    <property type="entry name" value="WD40"/>
    <property type="match status" value="14"/>
</dbReference>
<dbReference type="InterPro" id="IPR036322">
    <property type="entry name" value="WD40_repeat_dom_sf"/>
</dbReference>
<dbReference type="SUPFAM" id="SSF52540">
    <property type="entry name" value="P-loop containing nucleoside triphosphate hydrolases"/>
    <property type="match status" value="1"/>
</dbReference>